<gene>
    <name evidence="7" type="ORF">PITC_080040</name>
</gene>
<comment type="caution">
    <text evidence="7">The sequence shown here is derived from an EMBL/GenBank/DDBJ whole genome shotgun (WGS) entry which is preliminary data.</text>
</comment>
<dbReference type="OrthoDB" id="440553at2759"/>
<reference evidence="7 8" key="1">
    <citation type="journal article" date="2015" name="Mol. Plant Microbe Interact.">
        <title>Genome, transcriptome, and functional analyses of Penicillium expansum provide new insights into secondary metabolism and pathogenicity.</title>
        <authorList>
            <person name="Ballester A.R."/>
            <person name="Marcet-Houben M."/>
            <person name="Levin E."/>
            <person name="Sela N."/>
            <person name="Selma-Lazaro C."/>
            <person name="Carmona L."/>
            <person name="Wisniewski M."/>
            <person name="Droby S."/>
            <person name="Gonzalez-Candelas L."/>
            <person name="Gabaldon T."/>
        </authorList>
    </citation>
    <scope>NUCLEOTIDE SEQUENCE [LARGE SCALE GENOMIC DNA]</scope>
    <source>
        <strain evidence="7 8">PHI-1</strain>
    </source>
</reference>
<dbReference type="Gene3D" id="1.20.1720.10">
    <property type="entry name" value="Multidrug resistance protein D"/>
    <property type="match status" value="1"/>
</dbReference>
<evidence type="ECO:0000313" key="7">
    <source>
        <dbReference type="EMBL" id="KGO66576.1"/>
    </source>
</evidence>
<comment type="subcellular location">
    <subcellularLocation>
        <location evidence="1">Membrane</location>
        <topology evidence="1">Multi-pass membrane protein</topology>
    </subcellularLocation>
</comment>
<evidence type="ECO:0000256" key="2">
    <source>
        <dbReference type="ARBA" id="ARBA00022692"/>
    </source>
</evidence>
<dbReference type="HOGENOM" id="CLU_000960_22_2_1"/>
<dbReference type="Proteomes" id="UP000030104">
    <property type="component" value="Unassembled WGS sequence"/>
</dbReference>
<feature type="transmembrane region" description="Helical" evidence="5">
    <location>
        <begin position="12"/>
        <end position="33"/>
    </location>
</feature>
<keyword evidence="8" id="KW-1185">Reference proteome</keyword>
<dbReference type="PANTHER" id="PTHR23501:SF43">
    <property type="entry name" value="MULTIDRUG TRANSPORTER, PUTATIVE (AFU_ORTHOLOGUE AFUA_6G03040)-RELATED"/>
    <property type="match status" value="1"/>
</dbReference>
<dbReference type="InterPro" id="IPR011701">
    <property type="entry name" value="MFS"/>
</dbReference>
<dbReference type="SUPFAM" id="SSF103473">
    <property type="entry name" value="MFS general substrate transporter"/>
    <property type="match status" value="1"/>
</dbReference>
<dbReference type="AlphaFoldDB" id="A0A0A2KI56"/>
<protein>
    <submittedName>
        <fullName evidence="7">Major facilitator superfamily domain, general substrate transporter</fullName>
    </submittedName>
</protein>
<evidence type="ECO:0000259" key="6">
    <source>
        <dbReference type="PROSITE" id="PS50850"/>
    </source>
</evidence>
<evidence type="ECO:0000256" key="5">
    <source>
        <dbReference type="SAM" id="Phobius"/>
    </source>
</evidence>
<accession>A0A0A2KI56</accession>
<dbReference type="Pfam" id="PF07690">
    <property type="entry name" value="MFS_1"/>
    <property type="match status" value="1"/>
</dbReference>
<proteinExistence type="predicted"/>
<dbReference type="GO" id="GO:0022857">
    <property type="term" value="F:transmembrane transporter activity"/>
    <property type="evidence" value="ECO:0007669"/>
    <property type="project" value="InterPro"/>
</dbReference>
<dbReference type="EMBL" id="JQGA01001402">
    <property type="protein sequence ID" value="KGO66576.1"/>
    <property type="molecule type" value="Genomic_DNA"/>
</dbReference>
<feature type="transmembrane region" description="Helical" evidence="5">
    <location>
        <begin position="76"/>
        <end position="100"/>
    </location>
</feature>
<feature type="domain" description="Major facilitator superfamily (MFS) profile" evidence="6">
    <location>
        <begin position="1"/>
        <end position="317"/>
    </location>
</feature>
<feature type="transmembrane region" description="Helical" evidence="5">
    <location>
        <begin position="226"/>
        <end position="245"/>
    </location>
</feature>
<organism evidence="7 8">
    <name type="scientific">Penicillium italicum</name>
    <name type="common">Blue mold</name>
    <dbReference type="NCBI Taxonomy" id="40296"/>
    <lineage>
        <taxon>Eukaryota</taxon>
        <taxon>Fungi</taxon>
        <taxon>Dikarya</taxon>
        <taxon>Ascomycota</taxon>
        <taxon>Pezizomycotina</taxon>
        <taxon>Eurotiomycetes</taxon>
        <taxon>Eurotiomycetidae</taxon>
        <taxon>Eurotiales</taxon>
        <taxon>Aspergillaceae</taxon>
        <taxon>Penicillium</taxon>
    </lineage>
</organism>
<feature type="transmembrane region" description="Helical" evidence="5">
    <location>
        <begin position="183"/>
        <end position="206"/>
    </location>
</feature>
<feature type="transmembrane region" description="Helical" evidence="5">
    <location>
        <begin position="284"/>
        <end position="305"/>
    </location>
</feature>
<dbReference type="OMA" id="WKHIDIL"/>
<dbReference type="PRINTS" id="PR01036">
    <property type="entry name" value="TCRTETB"/>
</dbReference>
<dbReference type="STRING" id="40296.A0A0A2KI56"/>
<feature type="transmembrane region" description="Helical" evidence="5">
    <location>
        <begin position="45"/>
        <end position="64"/>
    </location>
</feature>
<evidence type="ECO:0000256" key="3">
    <source>
        <dbReference type="ARBA" id="ARBA00022989"/>
    </source>
</evidence>
<dbReference type="Gene3D" id="1.20.1250.20">
    <property type="entry name" value="MFS general substrate transporter like domains"/>
    <property type="match status" value="1"/>
</dbReference>
<evidence type="ECO:0000256" key="4">
    <source>
        <dbReference type="ARBA" id="ARBA00023136"/>
    </source>
</evidence>
<dbReference type="GO" id="GO:0005886">
    <property type="term" value="C:plasma membrane"/>
    <property type="evidence" value="ECO:0007669"/>
    <property type="project" value="TreeGrafter"/>
</dbReference>
<evidence type="ECO:0000256" key="1">
    <source>
        <dbReference type="ARBA" id="ARBA00004141"/>
    </source>
</evidence>
<evidence type="ECO:0000313" key="8">
    <source>
        <dbReference type="Proteomes" id="UP000030104"/>
    </source>
</evidence>
<feature type="transmembrane region" description="Helical" evidence="5">
    <location>
        <begin position="252"/>
        <end position="272"/>
    </location>
</feature>
<dbReference type="PhylomeDB" id="A0A0A2KI56"/>
<dbReference type="InterPro" id="IPR020846">
    <property type="entry name" value="MFS_dom"/>
</dbReference>
<dbReference type="PANTHER" id="PTHR23501">
    <property type="entry name" value="MAJOR FACILITATOR SUPERFAMILY"/>
    <property type="match status" value="1"/>
</dbReference>
<keyword evidence="3 5" id="KW-1133">Transmembrane helix</keyword>
<dbReference type="PROSITE" id="PS50850">
    <property type="entry name" value="MFS"/>
    <property type="match status" value="1"/>
</dbReference>
<keyword evidence="4 5" id="KW-0472">Membrane</keyword>
<dbReference type="InterPro" id="IPR036259">
    <property type="entry name" value="MFS_trans_sf"/>
</dbReference>
<feature type="transmembrane region" description="Helical" evidence="5">
    <location>
        <begin position="143"/>
        <end position="162"/>
    </location>
</feature>
<keyword evidence="2 5" id="KW-0812">Transmembrane</keyword>
<name>A0A0A2KI56_PENIT</name>
<sequence length="317" mass="34064">MACGAAQTMTQLIIFRALQGIGGSGIYSVVFIIIGKIGTVEKMPLYMGAMTSVFAIASLLGPILGGAIVDHTTWRWVFFLNGPGVALSLLILIPAIPNLGEKIIENEKLRRIDVIGGLLSLAWPILLIFALEEGGQAYSWKSSVIIGTLVGSGVGVFVFVFYELRVQKQVKQEPMLPIGLLKIPALGLKIIIMFTMGGCFYAAIILLPQRFQAVNGISAERAGINLLPFTIVSPLFSALCGLLLAKYQKIIGPVLFISSVFTTVGIAMLGTLSSDTSGLEPKVYGFELILAIGLGLMMPPIFFLIKVEYDDSDLGKY</sequence>